<dbReference type="EMBL" id="RHFF01000008">
    <property type="protein sequence ID" value="TGD38876.1"/>
    <property type="molecule type" value="Genomic_DNA"/>
</dbReference>
<accession>A0A4Z0KLK8</accession>
<name>A0A4Z0KLK8_BREAU</name>
<comment type="caution">
    <text evidence="4">The sequence shown here is derived from an EMBL/GenBank/DDBJ whole genome shotgun (WGS) entry which is preliminary data.</text>
</comment>
<dbReference type="SUPFAM" id="SSF46689">
    <property type="entry name" value="Homeodomain-like"/>
    <property type="match status" value="1"/>
</dbReference>
<dbReference type="Pfam" id="PF00440">
    <property type="entry name" value="TetR_N"/>
    <property type="match status" value="1"/>
</dbReference>
<dbReference type="GO" id="GO:0003700">
    <property type="term" value="F:DNA-binding transcription factor activity"/>
    <property type="evidence" value="ECO:0007669"/>
    <property type="project" value="TreeGrafter"/>
</dbReference>
<keyword evidence="1 2" id="KW-0238">DNA-binding</keyword>
<sequence length="203" mass="22400">MRGRGRPRDEQARRRIAAAACTLFVNEGYVATTITNIASQADVSVQTIYSAYTSKVGVLKAAHDFAIGGGDVRPLLDREWARNIEQMSSVEEAWRMASSHVAEATEKVSSIYFVIQSAAADPDVALLLKELHEQRSRFSLTLAERLLKLPGARAEAHPQRVADLLYACASVASFGPLVIECGWSLDEWRTWFFTLGSRELIAS</sequence>
<evidence type="ECO:0000259" key="3">
    <source>
        <dbReference type="PROSITE" id="PS50977"/>
    </source>
</evidence>
<dbReference type="PANTHER" id="PTHR30055">
    <property type="entry name" value="HTH-TYPE TRANSCRIPTIONAL REGULATOR RUTR"/>
    <property type="match status" value="1"/>
</dbReference>
<dbReference type="PROSITE" id="PS50977">
    <property type="entry name" value="HTH_TETR_2"/>
    <property type="match status" value="1"/>
</dbReference>
<reference evidence="4 5" key="1">
    <citation type="submission" date="2018-10" db="EMBL/GenBank/DDBJ databases">
        <title>Brevibacterium genomes from Austrain hard cheese rinds.</title>
        <authorList>
            <person name="Anast J.M."/>
            <person name="Dzieciol M."/>
            <person name="Schultz D.L."/>
            <person name="Mann E."/>
            <person name="Wagner M."/>
            <person name="Schmitz-Esser S."/>
        </authorList>
    </citation>
    <scope>NUCLEOTIDE SEQUENCE [LARGE SCALE GENOMIC DNA]</scope>
    <source>
        <strain evidence="4 5">L261</strain>
    </source>
</reference>
<evidence type="ECO:0000256" key="1">
    <source>
        <dbReference type="ARBA" id="ARBA00023125"/>
    </source>
</evidence>
<evidence type="ECO:0000256" key="2">
    <source>
        <dbReference type="PROSITE-ProRule" id="PRU00335"/>
    </source>
</evidence>
<dbReference type="Proteomes" id="UP000297736">
    <property type="component" value="Unassembled WGS sequence"/>
</dbReference>
<dbReference type="InterPro" id="IPR009057">
    <property type="entry name" value="Homeodomain-like_sf"/>
</dbReference>
<dbReference type="GO" id="GO:0000976">
    <property type="term" value="F:transcription cis-regulatory region binding"/>
    <property type="evidence" value="ECO:0007669"/>
    <property type="project" value="TreeGrafter"/>
</dbReference>
<feature type="domain" description="HTH tetR-type" evidence="3">
    <location>
        <begin position="10"/>
        <end position="70"/>
    </location>
</feature>
<dbReference type="InterPro" id="IPR050109">
    <property type="entry name" value="HTH-type_TetR-like_transc_reg"/>
</dbReference>
<dbReference type="Gene3D" id="1.10.357.10">
    <property type="entry name" value="Tetracycline Repressor, domain 2"/>
    <property type="match status" value="1"/>
</dbReference>
<dbReference type="PANTHER" id="PTHR30055:SF148">
    <property type="entry name" value="TETR-FAMILY TRANSCRIPTIONAL REGULATOR"/>
    <property type="match status" value="1"/>
</dbReference>
<dbReference type="AlphaFoldDB" id="A0A4Z0KLK8"/>
<evidence type="ECO:0000313" key="5">
    <source>
        <dbReference type="Proteomes" id="UP000297736"/>
    </source>
</evidence>
<protein>
    <submittedName>
        <fullName evidence="4">TetR/AcrR family transcriptional regulator</fullName>
    </submittedName>
</protein>
<dbReference type="InterPro" id="IPR001647">
    <property type="entry name" value="HTH_TetR"/>
</dbReference>
<proteinExistence type="predicted"/>
<feature type="DNA-binding region" description="H-T-H motif" evidence="2">
    <location>
        <begin position="33"/>
        <end position="52"/>
    </location>
</feature>
<organism evidence="4 5">
    <name type="scientific">Brevibacterium aurantiacum</name>
    <dbReference type="NCBI Taxonomy" id="273384"/>
    <lineage>
        <taxon>Bacteria</taxon>
        <taxon>Bacillati</taxon>
        <taxon>Actinomycetota</taxon>
        <taxon>Actinomycetes</taxon>
        <taxon>Micrococcales</taxon>
        <taxon>Brevibacteriaceae</taxon>
        <taxon>Brevibacterium</taxon>
    </lineage>
</organism>
<dbReference type="RefSeq" id="WP_083532478.1">
    <property type="nucleotide sequence ID" value="NZ_JABUXX010000012.1"/>
</dbReference>
<evidence type="ECO:0000313" key="4">
    <source>
        <dbReference type="EMBL" id="TGD38876.1"/>
    </source>
</evidence>
<gene>
    <name evidence="4" type="ORF">EB834_10040</name>
</gene>